<dbReference type="InterPro" id="IPR023137">
    <property type="entry name" value="BrxA_sf"/>
</dbReference>
<reference evidence="1 2" key="1">
    <citation type="journal article" date="2020" name="Microorganisms">
        <title>Osmotic Adaptation and Compatible Solute Biosynthesis of Phototrophic Bacteria as Revealed from Genome Analyses.</title>
        <authorList>
            <person name="Imhoff J.F."/>
            <person name="Rahn T."/>
            <person name="Kunzel S."/>
            <person name="Keller A."/>
            <person name="Neulinger S.C."/>
        </authorList>
    </citation>
    <scope>NUCLEOTIDE SEQUENCE [LARGE SCALE GENOMIC DNA]</scope>
    <source>
        <strain evidence="1 2">DSM 21303</strain>
    </source>
</reference>
<evidence type="ECO:0000313" key="1">
    <source>
        <dbReference type="EMBL" id="MBK1646650.1"/>
    </source>
</evidence>
<evidence type="ECO:0008006" key="3">
    <source>
        <dbReference type="Google" id="ProtNLM"/>
    </source>
</evidence>
<name>A0A9X0WLM6_9GAMM</name>
<dbReference type="Pfam" id="PF08849">
    <property type="entry name" value="BrxA"/>
    <property type="match status" value="1"/>
</dbReference>
<dbReference type="EMBL" id="NRSD01000030">
    <property type="protein sequence ID" value="MBK1646650.1"/>
    <property type="molecule type" value="Genomic_DNA"/>
</dbReference>
<dbReference type="Gene3D" id="1.10.3540.10">
    <property type="entry name" value="uncharacterized protein from magnetospirillum magneticum domain"/>
    <property type="match status" value="1"/>
</dbReference>
<organism evidence="1 2">
    <name type="scientific">Thiocapsa imhoffii</name>
    <dbReference type="NCBI Taxonomy" id="382777"/>
    <lineage>
        <taxon>Bacteria</taxon>
        <taxon>Pseudomonadati</taxon>
        <taxon>Pseudomonadota</taxon>
        <taxon>Gammaproteobacteria</taxon>
        <taxon>Chromatiales</taxon>
        <taxon>Chromatiaceae</taxon>
        <taxon>Thiocapsa</taxon>
    </lineage>
</organism>
<dbReference type="Proteomes" id="UP001138802">
    <property type="component" value="Unassembled WGS sequence"/>
</dbReference>
<gene>
    <name evidence="1" type="ORF">CKO25_18800</name>
</gene>
<evidence type="ECO:0000313" key="2">
    <source>
        <dbReference type="Proteomes" id="UP001138802"/>
    </source>
</evidence>
<dbReference type="RefSeq" id="WP_200389475.1">
    <property type="nucleotide sequence ID" value="NZ_NRSD01000030.1"/>
</dbReference>
<proteinExistence type="predicted"/>
<accession>A0A9X0WLM6</accession>
<keyword evidence="2" id="KW-1185">Reference proteome</keyword>
<dbReference type="InterPro" id="IPR014948">
    <property type="entry name" value="BrxA"/>
</dbReference>
<dbReference type="AlphaFoldDB" id="A0A9X0WLM6"/>
<comment type="caution">
    <text evidence="1">The sequence shown here is derived from an EMBL/GenBank/DDBJ whole genome shotgun (WGS) entry which is preliminary data.</text>
</comment>
<sequence>MEARSKVASCLAIKGSLIEETYAVFRGWDFAASKTDNLKRARQENTIGAKSANWAQNVSWAVSRRFDPAGRDRPLVELAKSGGDREVWKPLLLYHMTRDEFLVRDFLVNWLYPQFTAGAYRLRAADVMPYLQGLTTKKGIDWSGHWSESTSERVASGLLRIAADFGLLQGLHAREFASYHLPEQSFLYLLHVMMEHEANARRVIDAEDWRMYLMEAADVERELLRLHQFRKLHYEVAGSLAQIKLPAASAADYAKELC</sequence>
<protein>
    <recommendedName>
        <fullName evidence="3">DUF1819 family protein</fullName>
    </recommendedName>
</protein>